<dbReference type="GO" id="GO:0003700">
    <property type="term" value="F:DNA-binding transcription factor activity"/>
    <property type="evidence" value="ECO:0007669"/>
    <property type="project" value="InterPro"/>
</dbReference>
<evidence type="ECO:0000313" key="7">
    <source>
        <dbReference type="EMBL" id="KAK9119234.1"/>
    </source>
</evidence>
<evidence type="ECO:0000256" key="3">
    <source>
        <dbReference type="ARBA" id="ARBA00023242"/>
    </source>
</evidence>
<dbReference type="Gene3D" id="1.10.10.60">
    <property type="entry name" value="Homeodomain-like"/>
    <property type="match status" value="1"/>
</dbReference>
<gene>
    <name evidence="7" type="ORF">Scep_017327</name>
</gene>
<comment type="caution">
    <text evidence="7">The sequence shown here is derived from an EMBL/GenBank/DDBJ whole genome shotgun (WGS) entry which is preliminary data.</text>
</comment>
<keyword evidence="2" id="KW-0804">Transcription</keyword>
<feature type="compositionally biased region" description="Low complexity" evidence="4">
    <location>
        <begin position="220"/>
        <end position="233"/>
    </location>
</feature>
<dbReference type="InterPro" id="IPR006447">
    <property type="entry name" value="Myb_dom_plants"/>
</dbReference>
<evidence type="ECO:0000256" key="1">
    <source>
        <dbReference type="ARBA" id="ARBA00023015"/>
    </source>
</evidence>
<keyword evidence="8" id="KW-1185">Reference proteome</keyword>
<evidence type="ECO:0008006" key="9">
    <source>
        <dbReference type="Google" id="ProtNLM"/>
    </source>
</evidence>
<dbReference type="NCBIfam" id="TIGR01557">
    <property type="entry name" value="myb_SHAQKYF"/>
    <property type="match status" value="1"/>
</dbReference>
<evidence type="ECO:0000256" key="2">
    <source>
        <dbReference type="ARBA" id="ARBA00023163"/>
    </source>
</evidence>
<feature type="domain" description="MYB-CC type transcription factor LHEQLE-containing" evidence="6">
    <location>
        <begin position="129"/>
        <end position="175"/>
    </location>
</feature>
<dbReference type="InterPro" id="IPR046955">
    <property type="entry name" value="PHR1-like"/>
</dbReference>
<evidence type="ECO:0000259" key="5">
    <source>
        <dbReference type="Pfam" id="PF00249"/>
    </source>
</evidence>
<evidence type="ECO:0000259" key="6">
    <source>
        <dbReference type="Pfam" id="PF14379"/>
    </source>
</evidence>
<evidence type="ECO:0000256" key="4">
    <source>
        <dbReference type="SAM" id="MobiDB-lite"/>
    </source>
</evidence>
<dbReference type="Pfam" id="PF14379">
    <property type="entry name" value="Myb_CC_LHEQLE"/>
    <property type="match status" value="1"/>
</dbReference>
<dbReference type="PANTHER" id="PTHR31499:SF83">
    <property type="entry name" value="MYB FAMILY TRANSCRIPTION FACTOR PHL7-LIKE ISOFORM X2"/>
    <property type="match status" value="1"/>
</dbReference>
<dbReference type="AlphaFoldDB" id="A0AAP0IP87"/>
<sequence>MHEVEMGLQKMHNQDMGLILSTEAKPRLKWTPELHRRFVDAVAQLGGAERATPKTLMRVMSIPGLTLYHLKSHLQKYRLGKNQQAESSNDNEQEDSAELEFKESNVGCEHVNEEETTDRTRAQINESTQITQALQMQMEVQQKLQQQIEVQRRLQLRIEAQGKYLQTILRKAHETLSVRRSSPMRLEAARDEGSPSPPLSGITETSGFWFKSVGKRTMQGTDGSMDSSLTSSTSHRRKDEKLRKLNEHDTAYVVLPLMEMNTNERNTVNGDSIYQTMGRTRSGSPVSVESCVDQPFLTKNSLCNEQKPGSQLLKLGLAQEIDLNGKYQSETGSRRQEFDLNC</sequence>
<dbReference type="Pfam" id="PF00249">
    <property type="entry name" value="Myb_DNA-binding"/>
    <property type="match status" value="1"/>
</dbReference>
<dbReference type="FunFam" id="1.10.10.60:FF:000002">
    <property type="entry name" value="Myb family transcription factor"/>
    <property type="match status" value="1"/>
</dbReference>
<protein>
    <recommendedName>
        <fullName evidence="9">Myb family transcription factor APL</fullName>
    </recommendedName>
</protein>
<evidence type="ECO:0000313" key="8">
    <source>
        <dbReference type="Proteomes" id="UP001419268"/>
    </source>
</evidence>
<keyword evidence="1" id="KW-0805">Transcription regulation</keyword>
<feature type="region of interest" description="Disordered" evidence="4">
    <location>
        <begin position="219"/>
        <end position="241"/>
    </location>
</feature>
<feature type="region of interest" description="Disordered" evidence="4">
    <location>
        <begin position="180"/>
        <end position="205"/>
    </location>
</feature>
<dbReference type="GO" id="GO:0003677">
    <property type="term" value="F:DNA binding"/>
    <property type="evidence" value="ECO:0007669"/>
    <property type="project" value="InterPro"/>
</dbReference>
<name>A0AAP0IP87_9MAGN</name>
<dbReference type="InterPro" id="IPR009057">
    <property type="entry name" value="Homeodomain-like_sf"/>
</dbReference>
<keyword evidence="3" id="KW-0539">Nucleus</keyword>
<dbReference type="EMBL" id="JBBNAG010000007">
    <property type="protein sequence ID" value="KAK9119234.1"/>
    <property type="molecule type" value="Genomic_DNA"/>
</dbReference>
<organism evidence="7 8">
    <name type="scientific">Stephania cephalantha</name>
    <dbReference type="NCBI Taxonomy" id="152367"/>
    <lineage>
        <taxon>Eukaryota</taxon>
        <taxon>Viridiplantae</taxon>
        <taxon>Streptophyta</taxon>
        <taxon>Embryophyta</taxon>
        <taxon>Tracheophyta</taxon>
        <taxon>Spermatophyta</taxon>
        <taxon>Magnoliopsida</taxon>
        <taxon>Ranunculales</taxon>
        <taxon>Menispermaceae</taxon>
        <taxon>Menispermoideae</taxon>
        <taxon>Cissampelideae</taxon>
        <taxon>Stephania</taxon>
    </lineage>
</organism>
<accession>A0AAP0IP87</accession>
<dbReference type="PANTHER" id="PTHR31499">
    <property type="entry name" value="MYB FAMILY TRANSCRIPTION FACTOR PHL11"/>
    <property type="match status" value="1"/>
</dbReference>
<reference evidence="7 8" key="1">
    <citation type="submission" date="2024-01" db="EMBL/GenBank/DDBJ databases">
        <title>Genome assemblies of Stephania.</title>
        <authorList>
            <person name="Yang L."/>
        </authorList>
    </citation>
    <scope>NUCLEOTIDE SEQUENCE [LARGE SCALE GENOMIC DNA]</scope>
    <source>
        <strain evidence="7">JXDWG</strain>
        <tissue evidence="7">Leaf</tissue>
    </source>
</reference>
<feature type="region of interest" description="Disordered" evidence="4">
    <location>
        <begin position="81"/>
        <end position="102"/>
    </location>
</feature>
<dbReference type="InterPro" id="IPR001005">
    <property type="entry name" value="SANT/Myb"/>
</dbReference>
<feature type="compositionally biased region" description="Acidic residues" evidence="4">
    <location>
        <begin position="89"/>
        <end position="98"/>
    </location>
</feature>
<proteinExistence type="predicted"/>
<dbReference type="InterPro" id="IPR025756">
    <property type="entry name" value="Myb_CC_LHEQLE"/>
</dbReference>
<dbReference type="Proteomes" id="UP001419268">
    <property type="component" value="Unassembled WGS sequence"/>
</dbReference>
<feature type="domain" description="Myb-like" evidence="5">
    <location>
        <begin position="27"/>
        <end position="78"/>
    </location>
</feature>
<dbReference type="SUPFAM" id="SSF46689">
    <property type="entry name" value="Homeodomain-like"/>
    <property type="match status" value="1"/>
</dbReference>